<accession>A0A1H4BT73</accession>
<feature type="transmembrane region" description="Helical" evidence="1">
    <location>
        <begin position="148"/>
        <end position="170"/>
    </location>
</feature>
<keyword evidence="1" id="KW-0812">Transmembrane</keyword>
<name>A0A1H4BT73_9BACT</name>
<dbReference type="STRING" id="551991.SAMN05192529_12422"/>
<feature type="transmembrane region" description="Helical" evidence="1">
    <location>
        <begin position="83"/>
        <end position="102"/>
    </location>
</feature>
<dbReference type="InterPro" id="IPR000462">
    <property type="entry name" value="CDP-OH_P_trans"/>
</dbReference>
<evidence type="ECO:0000313" key="2">
    <source>
        <dbReference type="EMBL" id="SEA51308.1"/>
    </source>
</evidence>
<feature type="transmembrane region" description="Helical" evidence="1">
    <location>
        <begin position="253"/>
        <end position="273"/>
    </location>
</feature>
<sequence length="314" mass="36118">MSLQVEEQLQIDQKEQAEAAASEFAASLKSRDTEEKIDIWFYRPIGLRIAKVCAKLKITPNTVTITSIYIGVVAGILFYWDNIWINIVGMLLLIFANSLDSADGQLARLTNNKSRFGRILDGIAGDFWFGAIAIALSLRLMHAGWSPWVWVLAVVSGLSHVIQSAMADYYRNLYLFFLKGDTGSEFDNSKDVEKQINEFTGIKRFAMKTYHNYTKIQESTSPWLQKFLIKLRTDPGFMTPELRAGFLKANRPLMKYTNIIQFNTRVIFLFIWLFMDQPWLYFVFDILILNPIMLYLINRQESYSKKALSPARAS</sequence>
<evidence type="ECO:0000256" key="1">
    <source>
        <dbReference type="SAM" id="Phobius"/>
    </source>
</evidence>
<organism evidence="2 3">
    <name type="scientific">Arachidicoccus rhizosphaerae</name>
    <dbReference type="NCBI Taxonomy" id="551991"/>
    <lineage>
        <taxon>Bacteria</taxon>
        <taxon>Pseudomonadati</taxon>
        <taxon>Bacteroidota</taxon>
        <taxon>Chitinophagia</taxon>
        <taxon>Chitinophagales</taxon>
        <taxon>Chitinophagaceae</taxon>
        <taxon>Arachidicoccus</taxon>
    </lineage>
</organism>
<feature type="transmembrane region" description="Helical" evidence="1">
    <location>
        <begin position="123"/>
        <end position="142"/>
    </location>
</feature>
<dbReference type="Gene3D" id="1.20.120.1760">
    <property type="match status" value="1"/>
</dbReference>
<keyword evidence="1" id="KW-1133">Transmembrane helix</keyword>
<dbReference type="InterPro" id="IPR043130">
    <property type="entry name" value="CDP-OH_PTrfase_TM_dom"/>
</dbReference>
<dbReference type="AlphaFoldDB" id="A0A1H4BT73"/>
<dbReference type="Pfam" id="PF01066">
    <property type="entry name" value="CDP-OH_P_transf"/>
    <property type="match status" value="1"/>
</dbReference>
<keyword evidence="2" id="KW-0808">Transferase</keyword>
<dbReference type="EMBL" id="FNQY01000024">
    <property type="protein sequence ID" value="SEA51308.1"/>
    <property type="molecule type" value="Genomic_DNA"/>
</dbReference>
<dbReference type="Proteomes" id="UP000199041">
    <property type="component" value="Unassembled WGS sequence"/>
</dbReference>
<dbReference type="OrthoDB" id="9785831at2"/>
<feature type="transmembrane region" description="Helical" evidence="1">
    <location>
        <begin position="58"/>
        <end position="77"/>
    </location>
</feature>
<keyword evidence="3" id="KW-1185">Reference proteome</keyword>
<feature type="transmembrane region" description="Helical" evidence="1">
    <location>
        <begin position="279"/>
        <end position="297"/>
    </location>
</feature>
<evidence type="ECO:0000313" key="3">
    <source>
        <dbReference type="Proteomes" id="UP000199041"/>
    </source>
</evidence>
<reference evidence="2 3" key="1">
    <citation type="submission" date="2016-10" db="EMBL/GenBank/DDBJ databases">
        <authorList>
            <person name="de Groot N.N."/>
        </authorList>
    </citation>
    <scope>NUCLEOTIDE SEQUENCE [LARGE SCALE GENOMIC DNA]</scope>
    <source>
        <strain evidence="2 3">Vu-144</strain>
    </source>
</reference>
<gene>
    <name evidence="2" type="ORF">SAMN05192529_12422</name>
</gene>
<dbReference type="RefSeq" id="WP_091400435.1">
    <property type="nucleotide sequence ID" value="NZ_FNQY01000024.1"/>
</dbReference>
<keyword evidence="1" id="KW-0472">Membrane</keyword>
<dbReference type="GO" id="GO:0008654">
    <property type="term" value="P:phospholipid biosynthetic process"/>
    <property type="evidence" value="ECO:0007669"/>
    <property type="project" value="InterPro"/>
</dbReference>
<proteinExistence type="predicted"/>
<dbReference type="GO" id="GO:0016020">
    <property type="term" value="C:membrane"/>
    <property type="evidence" value="ECO:0007669"/>
    <property type="project" value="InterPro"/>
</dbReference>
<dbReference type="GO" id="GO:0016780">
    <property type="term" value="F:phosphotransferase activity, for other substituted phosphate groups"/>
    <property type="evidence" value="ECO:0007669"/>
    <property type="project" value="InterPro"/>
</dbReference>
<protein>
    <submittedName>
        <fullName evidence="2">CDP-alcohol phosphatidyltransferase</fullName>
    </submittedName>
</protein>